<dbReference type="EMBL" id="JAFBDT010000025">
    <property type="protein sequence ID" value="MBM7562662.1"/>
    <property type="molecule type" value="Genomic_DNA"/>
</dbReference>
<evidence type="ECO:0000313" key="10">
    <source>
        <dbReference type="Proteomes" id="UP000767854"/>
    </source>
</evidence>
<keyword evidence="10" id="KW-1185">Reference proteome</keyword>
<dbReference type="Gene3D" id="3.20.20.70">
    <property type="entry name" value="Aldolase class I"/>
    <property type="match status" value="1"/>
</dbReference>
<evidence type="ECO:0000256" key="2">
    <source>
        <dbReference type="ARBA" id="ARBA00022630"/>
    </source>
</evidence>
<gene>
    <name evidence="9" type="ORF">JOC49_002223</name>
</gene>
<dbReference type="InterPro" id="IPR013785">
    <property type="entry name" value="Aldolase_TIM"/>
</dbReference>
<dbReference type="Proteomes" id="UP000767854">
    <property type="component" value="Unassembled WGS sequence"/>
</dbReference>
<dbReference type="InterPro" id="IPR000262">
    <property type="entry name" value="FMN-dep_DH"/>
</dbReference>
<feature type="domain" description="FMN hydroxy acid dehydrogenase" evidence="8">
    <location>
        <begin position="37"/>
        <end position="339"/>
    </location>
</feature>
<proteinExistence type="inferred from homology"/>
<evidence type="ECO:0000259" key="8">
    <source>
        <dbReference type="PROSITE" id="PS51349"/>
    </source>
</evidence>
<dbReference type="RefSeq" id="WP_204665090.1">
    <property type="nucleotide sequence ID" value="NZ_JAFBDT010000025.1"/>
</dbReference>
<evidence type="ECO:0000256" key="6">
    <source>
        <dbReference type="ARBA" id="ARBA00029513"/>
    </source>
</evidence>
<evidence type="ECO:0000313" key="9">
    <source>
        <dbReference type="EMBL" id="MBM7562662.1"/>
    </source>
</evidence>
<comment type="caution">
    <text evidence="9">The sequence shown here is derived from an EMBL/GenBank/DDBJ whole genome shotgun (WGS) entry which is preliminary data.</text>
</comment>
<dbReference type="InterPro" id="IPR037396">
    <property type="entry name" value="FMN_HAD"/>
</dbReference>
<keyword evidence="4" id="KW-0560">Oxidoreductase</keyword>
<comment type="similarity">
    <text evidence="5">Belongs to the FMN-dependent alpha-hydroxy acid dehydrogenase family.</text>
</comment>
<organism evidence="9 10">
    <name type="scientific">Fusibacter tunisiensis</name>
    <dbReference type="NCBI Taxonomy" id="1008308"/>
    <lineage>
        <taxon>Bacteria</taxon>
        <taxon>Bacillati</taxon>
        <taxon>Bacillota</taxon>
        <taxon>Clostridia</taxon>
        <taxon>Eubacteriales</taxon>
        <taxon>Eubacteriales Family XII. Incertae Sedis</taxon>
        <taxon>Fusibacter</taxon>
    </lineage>
</organism>
<dbReference type="SUPFAM" id="SSF51395">
    <property type="entry name" value="FMN-linked oxidoreductases"/>
    <property type="match status" value="1"/>
</dbReference>
<reference evidence="9 10" key="1">
    <citation type="submission" date="2021-01" db="EMBL/GenBank/DDBJ databases">
        <title>Genomic Encyclopedia of Type Strains, Phase IV (KMG-IV): sequencing the most valuable type-strain genomes for metagenomic binning, comparative biology and taxonomic classification.</title>
        <authorList>
            <person name="Goeker M."/>
        </authorList>
    </citation>
    <scope>NUCLEOTIDE SEQUENCE [LARGE SCALE GENOMIC DNA]</scope>
    <source>
        <strain evidence="9 10">DSM 24436</strain>
    </source>
</reference>
<dbReference type="Pfam" id="PF01070">
    <property type="entry name" value="FMN_dh"/>
    <property type="match status" value="2"/>
</dbReference>
<accession>A0ABS2MTG2</accession>
<dbReference type="PANTHER" id="PTHR10578">
    <property type="entry name" value="S -2-HYDROXY-ACID OXIDASE-RELATED"/>
    <property type="match status" value="1"/>
</dbReference>
<sequence>MTLNDIKKTAKETIGPHCKVCPVCNGLACKGVIPGPGGKGTGLGFVRNYTDLRKIALRMDTIHSVISANTETSLFGKTFKIPVFAGPIGAVQMHYSDLYDDQSYSEALVKGCAEFGSVAFTGDGVEDDVFIGTAKAIKAYGGIGIPTIKPWRKNEVIEKIRIAEEAGAIAVAMDIDAAGLSILAAQGKPVAPMPTHILREVIESTELPFIVKGVMTVEGALKALEAGAYGILVSNHGGRVLDETESTVSVLPEIVEAVQGQMKVFVDGGFRSGLDVFKALAIGADGVIIARPFVTAVYGGGPQGVKVLLETYEKELKEAMLMTGASTVQEISMKHIKFV</sequence>
<protein>
    <recommendedName>
        <fullName evidence="6">L-lactate oxidase</fullName>
    </recommendedName>
</protein>
<name>A0ABS2MTG2_9FIRM</name>
<keyword evidence="2" id="KW-0285">Flavoprotein</keyword>
<dbReference type="InterPro" id="IPR012133">
    <property type="entry name" value="Alpha-hydoxy_acid_DH_FMN"/>
</dbReference>
<comment type="cofactor">
    <cofactor evidence="1">
        <name>FMN</name>
        <dbReference type="ChEBI" id="CHEBI:58210"/>
    </cofactor>
</comment>
<evidence type="ECO:0000256" key="7">
    <source>
        <dbReference type="ARBA" id="ARBA00048754"/>
    </source>
</evidence>
<evidence type="ECO:0000256" key="4">
    <source>
        <dbReference type="ARBA" id="ARBA00023002"/>
    </source>
</evidence>
<dbReference type="PIRSF" id="PIRSF000138">
    <property type="entry name" value="Al-hdrx_acd_dh"/>
    <property type="match status" value="1"/>
</dbReference>
<dbReference type="PANTHER" id="PTHR10578:SF107">
    <property type="entry name" value="2-HYDROXYACID OXIDASE 1"/>
    <property type="match status" value="1"/>
</dbReference>
<keyword evidence="3" id="KW-0288">FMN</keyword>
<evidence type="ECO:0000256" key="1">
    <source>
        <dbReference type="ARBA" id="ARBA00001917"/>
    </source>
</evidence>
<comment type="catalytic activity">
    <reaction evidence="7">
        <text>(S)-lactate + O2 = pyruvate + H2O2</text>
        <dbReference type="Rhea" id="RHEA:55868"/>
        <dbReference type="ChEBI" id="CHEBI:15361"/>
        <dbReference type="ChEBI" id="CHEBI:15379"/>
        <dbReference type="ChEBI" id="CHEBI:16240"/>
        <dbReference type="ChEBI" id="CHEBI:16651"/>
    </reaction>
    <physiologicalReaction direction="left-to-right" evidence="7">
        <dbReference type="Rhea" id="RHEA:55869"/>
    </physiologicalReaction>
</comment>
<evidence type="ECO:0000256" key="3">
    <source>
        <dbReference type="ARBA" id="ARBA00022643"/>
    </source>
</evidence>
<dbReference type="PROSITE" id="PS51349">
    <property type="entry name" value="FMN_HYDROXY_ACID_DH_2"/>
    <property type="match status" value="1"/>
</dbReference>
<evidence type="ECO:0000256" key="5">
    <source>
        <dbReference type="ARBA" id="ARBA00024042"/>
    </source>
</evidence>
<dbReference type="CDD" id="cd02809">
    <property type="entry name" value="alpha_hydroxyacid_oxid_FMN"/>
    <property type="match status" value="1"/>
</dbReference>